<feature type="chain" id="PRO_5032303347" evidence="1">
    <location>
        <begin position="31"/>
        <end position="157"/>
    </location>
</feature>
<dbReference type="Proteomes" id="UP000446657">
    <property type="component" value="Unassembled WGS sequence"/>
</dbReference>
<organism evidence="2 3">
    <name type="scientific">Roseburia faecis</name>
    <dbReference type="NCBI Taxonomy" id="301302"/>
    <lineage>
        <taxon>Bacteria</taxon>
        <taxon>Bacillati</taxon>
        <taxon>Bacillota</taxon>
        <taxon>Clostridia</taxon>
        <taxon>Lachnospirales</taxon>
        <taxon>Lachnospiraceae</taxon>
        <taxon>Roseburia</taxon>
    </lineage>
</organism>
<protein>
    <submittedName>
        <fullName evidence="2">Uncharacterized protein</fullName>
    </submittedName>
</protein>
<feature type="signal peptide" evidence="1">
    <location>
        <begin position="1"/>
        <end position="30"/>
    </location>
</feature>
<evidence type="ECO:0000313" key="3">
    <source>
        <dbReference type="Proteomes" id="UP000446657"/>
    </source>
</evidence>
<name>A0A844KTH0_9FIRM</name>
<evidence type="ECO:0000256" key="1">
    <source>
        <dbReference type="SAM" id="SignalP"/>
    </source>
</evidence>
<accession>A0A844KTH0</accession>
<proteinExistence type="predicted"/>
<keyword evidence="1" id="KW-0732">Signal</keyword>
<dbReference type="AlphaFoldDB" id="A0A844KTH0"/>
<dbReference type="RefSeq" id="WP_155177685.1">
    <property type="nucleotide sequence ID" value="NZ_WNAK01000044.1"/>
</dbReference>
<evidence type="ECO:0000313" key="2">
    <source>
        <dbReference type="EMBL" id="MTR83093.1"/>
    </source>
</evidence>
<comment type="caution">
    <text evidence="2">The sequence shown here is derived from an EMBL/GenBank/DDBJ whole genome shotgun (WGS) entry which is preliminary data.</text>
</comment>
<gene>
    <name evidence="2" type="ORF">GMD30_15730</name>
</gene>
<sequence length="157" mass="16871">MVKTKNFKKNLGKGLLAGALALSLAVPTFAAVDTVQDIVQEDALARESDPYVSYDLNLYSGVPAYTTGGSNTTNVALITMSNLSDSRAKNVEVYSCSIAGHRTVNDNAVYISRGEAGKVIIPAAEYTSQNICASLEKYSYNGSIRVVGTYHYNHHVN</sequence>
<reference evidence="2 3" key="1">
    <citation type="journal article" date="2019" name="Nat. Med.">
        <title>A library of human gut bacterial isolates paired with longitudinal multiomics data enables mechanistic microbiome research.</title>
        <authorList>
            <person name="Poyet M."/>
            <person name="Groussin M."/>
            <person name="Gibbons S.M."/>
            <person name="Avila-Pacheco J."/>
            <person name="Jiang X."/>
            <person name="Kearney S.M."/>
            <person name="Perrotta A.R."/>
            <person name="Berdy B."/>
            <person name="Zhao S."/>
            <person name="Lieberman T.D."/>
            <person name="Swanson P.K."/>
            <person name="Smith M."/>
            <person name="Roesemann S."/>
            <person name="Alexander J.E."/>
            <person name="Rich S.A."/>
            <person name="Livny J."/>
            <person name="Vlamakis H."/>
            <person name="Clish C."/>
            <person name="Bullock K."/>
            <person name="Deik A."/>
            <person name="Scott J."/>
            <person name="Pierce K.A."/>
            <person name="Xavier R.J."/>
            <person name="Alm E.J."/>
        </authorList>
    </citation>
    <scope>NUCLEOTIDE SEQUENCE [LARGE SCALE GENOMIC DNA]</scope>
    <source>
        <strain evidence="2 3">BIOML-A1</strain>
    </source>
</reference>
<dbReference type="EMBL" id="WNAL01000050">
    <property type="protein sequence ID" value="MTR83093.1"/>
    <property type="molecule type" value="Genomic_DNA"/>
</dbReference>